<evidence type="ECO:0000256" key="1">
    <source>
        <dbReference type="ARBA" id="ARBA00007355"/>
    </source>
</evidence>
<dbReference type="InterPro" id="IPR007763">
    <property type="entry name" value="NDUFA12"/>
</dbReference>
<keyword evidence="2" id="KW-0999">Mitochondrion inner membrane</keyword>
<dbReference type="GO" id="GO:0005743">
    <property type="term" value="C:mitochondrial inner membrane"/>
    <property type="evidence" value="ECO:0007669"/>
    <property type="project" value="UniProtKB-SubCell"/>
</dbReference>
<organism evidence="4 6">
    <name type="scientific">Dracunculus medinensis</name>
    <name type="common">Guinea worm</name>
    <dbReference type="NCBI Taxonomy" id="318479"/>
    <lineage>
        <taxon>Eukaryota</taxon>
        <taxon>Metazoa</taxon>
        <taxon>Ecdysozoa</taxon>
        <taxon>Nematoda</taxon>
        <taxon>Chromadorea</taxon>
        <taxon>Rhabditida</taxon>
        <taxon>Spirurina</taxon>
        <taxon>Dracunculoidea</taxon>
        <taxon>Dracunculidae</taxon>
        <taxon>Dracunculus</taxon>
    </lineage>
</organism>
<dbReference type="Proteomes" id="UP000274756">
    <property type="component" value="Unassembled WGS sequence"/>
</dbReference>
<dbReference type="Pfam" id="PF05071">
    <property type="entry name" value="NDUFA12"/>
    <property type="match status" value="1"/>
</dbReference>
<keyword evidence="2" id="KW-0249">Electron transport</keyword>
<gene>
    <name evidence="3" type="ORF">DME_LOCUS9396</name>
</gene>
<dbReference type="Proteomes" id="UP000038040">
    <property type="component" value="Unplaced"/>
</dbReference>
<keyword evidence="2" id="KW-0679">Respiratory chain</keyword>
<accession>A0A0N4UEQ2</accession>
<keyword evidence="2" id="KW-0813">Transport</keyword>
<evidence type="ECO:0000313" key="4">
    <source>
        <dbReference type="Proteomes" id="UP000038040"/>
    </source>
</evidence>
<keyword evidence="2" id="KW-0496">Mitochondrion</keyword>
<comment type="subunit">
    <text evidence="2">Complex I is composed of 45 different subunits.</text>
</comment>
<comment type="subcellular location">
    <subcellularLocation>
        <location evidence="2">Mitochondrion inner membrane</location>
        <topology evidence="2">Peripheral membrane protein</topology>
        <orientation evidence="2">Matrix side</orientation>
    </subcellularLocation>
</comment>
<dbReference type="GO" id="GO:0006979">
    <property type="term" value="P:response to oxidative stress"/>
    <property type="evidence" value="ECO:0007669"/>
    <property type="project" value="TreeGrafter"/>
</dbReference>
<reference evidence="3 5" key="2">
    <citation type="submission" date="2018-11" db="EMBL/GenBank/DDBJ databases">
        <authorList>
            <consortium name="Pathogen Informatics"/>
        </authorList>
    </citation>
    <scope>NUCLEOTIDE SEQUENCE [LARGE SCALE GENOMIC DNA]</scope>
</reference>
<comment type="function">
    <text evidence="2">Accessory subunit of the mitochondrial membrane respiratory chain NADH dehydrogenase (Complex I), that is believed not to be involved in catalysis. Complex I functions in the transfer of electrons from NADH to the respiratory chain. The immediate electron acceptor for the enzyme is believed to be ubiquinone.</text>
</comment>
<sequence>MSIGELFGLDKIFRFMKIIKELGGIRATLKKRYLMDETRSGTFVGEDKFGNRYYEDKSYNVPRSRWVEYPEYRWLEYDASQIPPEWHHWLHHMTDKTPVQNPPVQRKWILGHEENLTLELDKKYVPYSTTRSKIVGWQPKNE</sequence>
<reference evidence="6" key="1">
    <citation type="submission" date="2017-02" db="UniProtKB">
        <authorList>
            <consortium name="WormBaseParasite"/>
        </authorList>
    </citation>
    <scope>IDENTIFICATION</scope>
</reference>
<evidence type="ECO:0000256" key="2">
    <source>
        <dbReference type="RuleBase" id="RU363103"/>
    </source>
</evidence>
<keyword evidence="2" id="KW-0472">Membrane</keyword>
<dbReference type="STRING" id="318479.A0A0N4UEQ2"/>
<name>A0A0N4UEQ2_DRAME</name>
<evidence type="ECO:0000313" key="5">
    <source>
        <dbReference type="Proteomes" id="UP000274756"/>
    </source>
</evidence>
<proteinExistence type="inferred from homology"/>
<keyword evidence="5" id="KW-1185">Reference proteome</keyword>
<comment type="similarity">
    <text evidence="1 2">Belongs to the complex I NDUFA12 subunit family.</text>
</comment>
<dbReference type="PANTHER" id="PTHR12910:SF2">
    <property type="entry name" value="NADH DEHYDROGENASE [UBIQUINONE] 1 ALPHA SUBCOMPLEX SUBUNIT 12"/>
    <property type="match status" value="1"/>
</dbReference>
<protein>
    <recommendedName>
        <fullName evidence="2">NADH dehydrogenase [ubiquinone] 1 alpha subcomplex subunit 12</fullName>
    </recommendedName>
</protein>
<dbReference type="EMBL" id="UYYG01001181">
    <property type="protein sequence ID" value="VDN59423.1"/>
    <property type="molecule type" value="Genomic_DNA"/>
</dbReference>
<dbReference type="PANTHER" id="PTHR12910">
    <property type="entry name" value="NADH-UBIQUINONE OXIDOREDUCTASE SUBUNIT B17.2"/>
    <property type="match status" value="1"/>
</dbReference>
<dbReference type="AlphaFoldDB" id="A0A0N4UEQ2"/>
<evidence type="ECO:0000313" key="6">
    <source>
        <dbReference type="WBParaSite" id="DME_0000587201-mRNA-1"/>
    </source>
</evidence>
<dbReference type="WBParaSite" id="DME_0000587201-mRNA-1">
    <property type="protein sequence ID" value="DME_0000587201-mRNA-1"/>
    <property type="gene ID" value="DME_0000587201"/>
</dbReference>
<dbReference type="OrthoDB" id="274641at2759"/>
<dbReference type="GO" id="GO:0045271">
    <property type="term" value="C:respiratory chain complex I"/>
    <property type="evidence" value="ECO:0007669"/>
    <property type="project" value="InterPro"/>
</dbReference>
<evidence type="ECO:0000313" key="3">
    <source>
        <dbReference type="EMBL" id="VDN59423.1"/>
    </source>
</evidence>